<dbReference type="Proteomes" id="UP000194137">
    <property type="component" value="Chromosome"/>
</dbReference>
<dbReference type="KEGG" id="psin:CAK95_16910"/>
<reference evidence="1 2" key="1">
    <citation type="submission" date="2017-05" db="EMBL/GenBank/DDBJ databases">
        <title>Full genome sequence of Pseudorhodoplanes sinuspersici.</title>
        <authorList>
            <person name="Dastgheib S.M.M."/>
            <person name="Shavandi M."/>
            <person name="Tirandaz H."/>
        </authorList>
    </citation>
    <scope>NUCLEOTIDE SEQUENCE [LARGE SCALE GENOMIC DNA]</scope>
    <source>
        <strain evidence="1 2">RIPI110</strain>
    </source>
</reference>
<dbReference type="EMBL" id="CP021112">
    <property type="protein sequence ID" value="ARQ00566.1"/>
    <property type="molecule type" value="Genomic_DNA"/>
</dbReference>
<name>A0A1W6ZTD7_9HYPH</name>
<dbReference type="RefSeq" id="WP_086088963.1">
    <property type="nucleotide sequence ID" value="NZ_CP021112.1"/>
</dbReference>
<evidence type="ECO:0000313" key="2">
    <source>
        <dbReference type="Proteomes" id="UP000194137"/>
    </source>
</evidence>
<accession>A0A1W6ZTD7</accession>
<evidence type="ECO:0000313" key="1">
    <source>
        <dbReference type="EMBL" id="ARQ00566.1"/>
    </source>
</evidence>
<dbReference type="AlphaFoldDB" id="A0A1W6ZTD7"/>
<organism evidence="1 2">
    <name type="scientific">Pseudorhodoplanes sinuspersici</name>
    <dbReference type="NCBI Taxonomy" id="1235591"/>
    <lineage>
        <taxon>Bacteria</taxon>
        <taxon>Pseudomonadati</taxon>
        <taxon>Pseudomonadota</taxon>
        <taxon>Alphaproteobacteria</taxon>
        <taxon>Hyphomicrobiales</taxon>
        <taxon>Pseudorhodoplanes</taxon>
    </lineage>
</organism>
<keyword evidence="2" id="KW-1185">Reference proteome</keyword>
<gene>
    <name evidence="1" type="ORF">CAK95_16910</name>
</gene>
<protein>
    <submittedName>
        <fullName evidence="1">Uncharacterized protein</fullName>
    </submittedName>
</protein>
<sequence length="74" mass="7855">MAALTRDEIISILGPVDDELVTAVVATQATAEQLVQAMAWVNNDEALINDGQPLPSGQVAELVELLSPEVDEEP</sequence>
<dbReference type="STRING" id="1235591.CAK95_16910"/>
<proteinExistence type="predicted"/>
<dbReference type="OrthoDB" id="7870562at2"/>